<dbReference type="EMBL" id="JAVMBO010000017">
    <property type="protein sequence ID" value="MDS1311495.1"/>
    <property type="molecule type" value="Genomic_DNA"/>
</dbReference>
<evidence type="ECO:0000256" key="4">
    <source>
        <dbReference type="ARBA" id="ARBA00022679"/>
    </source>
</evidence>
<sequence>MSRLIAIEGIDGSGKNTQTELLLSRLNTEGKKAKKISFPCYSETFFGKEVGRYLNGEFGSLDQVHPKLAAMLYAGDRYEKCRYIRKLLSEDVLVIADRYVPSNIAHQSVKVATDVRDEFSKWVEDLEYEIYKMPKPDLVVFLDVPPGNSQELILMKEKRDYTEKARDLHEEDEDYLKKVYKCFLDLSAKPGWTKIECSHEGRLRSVDSIFVDLWETVSQVINK</sequence>
<dbReference type="PANTHER" id="PTHR10344:SF4">
    <property type="entry name" value="UMP-CMP KINASE 2, MITOCHONDRIAL"/>
    <property type="match status" value="1"/>
</dbReference>
<comment type="caution">
    <text evidence="11">Lacks conserved residue(s) required for the propagation of feature annotation.</text>
</comment>
<dbReference type="SUPFAM" id="SSF52540">
    <property type="entry name" value="P-loop containing nucleoside triphosphate hydrolases"/>
    <property type="match status" value="1"/>
</dbReference>
<comment type="caution">
    <text evidence="13">The sequence shown here is derived from an EMBL/GenBank/DDBJ whole genome shotgun (WGS) entry which is preliminary data.</text>
</comment>
<dbReference type="Gene3D" id="3.40.50.300">
    <property type="entry name" value="P-loop containing nucleotide triphosphate hydrolases"/>
    <property type="match status" value="1"/>
</dbReference>
<dbReference type="NCBIfam" id="TIGR00041">
    <property type="entry name" value="DTMP_kinase"/>
    <property type="match status" value="1"/>
</dbReference>
<evidence type="ECO:0000256" key="2">
    <source>
        <dbReference type="ARBA" id="ARBA00012980"/>
    </source>
</evidence>
<dbReference type="CDD" id="cd01672">
    <property type="entry name" value="TMPK"/>
    <property type="match status" value="1"/>
</dbReference>
<comment type="catalytic activity">
    <reaction evidence="10 11">
        <text>dTMP + ATP = dTDP + ADP</text>
        <dbReference type="Rhea" id="RHEA:13517"/>
        <dbReference type="ChEBI" id="CHEBI:30616"/>
        <dbReference type="ChEBI" id="CHEBI:58369"/>
        <dbReference type="ChEBI" id="CHEBI:63528"/>
        <dbReference type="ChEBI" id="CHEBI:456216"/>
        <dbReference type="EC" id="2.7.4.9"/>
    </reaction>
</comment>
<evidence type="ECO:0000313" key="13">
    <source>
        <dbReference type="EMBL" id="MDS1311495.1"/>
    </source>
</evidence>
<evidence type="ECO:0000256" key="11">
    <source>
        <dbReference type="HAMAP-Rule" id="MF_00165"/>
    </source>
</evidence>
<organism evidence="13 14">
    <name type="scientific">Marinobacter xiaoshiensis</name>
    <dbReference type="NCBI Taxonomy" id="3073652"/>
    <lineage>
        <taxon>Bacteria</taxon>
        <taxon>Pseudomonadati</taxon>
        <taxon>Pseudomonadota</taxon>
        <taxon>Gammaproteobacteria</taxon>
        <taxon>Pseudomonadales</taxon>
        <taxon>Marinobacteraceae</taxon>
        <taxon>Marinobacter</taxon>
    </lineage>
</organism>
<keyword evidence="6 11" id="KW-0547">Nucleotide-binding</keyword>
<comment type="similarity">
    <text evidence="1 11">Belongs to the thymidylate kinase family.</text>
</comment>
<dbReference type="RefSeq" id="WP_310966735.1">
    <property type="nucleotide sequence ID" value="NZ_JAVMBO010000017.1"/>
</dbReference>
<evidence type="ECO:0000256" key="9">
    <source>
        <dbReference type="ARBA" id="ARBA00029962"/>
    </source>
</evidence>
<dbReference type="InterPro" id="IPR027417">
    <property type="entry name" value="P-loop_NTPase"/>
</dbReference>
<dbReference type="Proteomes" id="UP001267407">
    <property type="component" value="Unassembled WGS sequence"/>
</dbReference>
<evidence type="ECO:0000256" key="6">
    <source>
        <dbReference type="ARBA" id="ARBA00022741"/>
    </source>
</evidence>
<proteinExistence type="inferred from homology"/>
<name>A0ABU2HLG9_9GAMM</name>
<dbReference type="InterPro" id="IPR018094">
    <property type="entry name" value="Thymidylate_kinase"/>
</dbReference>
<evidence type="ECO:0000256" key="8">
    <source>
        <dbReference type="ARBA" id="ARBA00022840"/>
    </source>
</evidence>
<evidence type="ECO:0000256" key="3">
    <source>
        <dbReference type="ARBA" id="ARBA00017144"/>
    </source>
</evidence>
<gene>
    <name evidence="11 13" type="primary">tmk</name>
    <name evidence="13" type="ORF">RKA07_15440</name>
</gene>
<dbReference type="HAMAP" id="MF_00165">
    <property type="entry name" value="Thymidylate_kinase"/>
    <property type="match status" value="1"/>
</dbReference>
<evidence type="ECO:0000256" key="10">
    <source>
        <dbReference type="ARBA" id="ARBA00048743"/>
    </source>
</evidence>
<evidence type="ECO:0000256" key="1">
    <source>
        <dbReference type="ARBA" id="ARBA00009776"/>
    </source>
</evidence>
<comment type="function">
    <text evidence="11">Phosphorylation of dTMP to form dTDP in both de novo and salvage pathways of dTTP synthesis.</text>
</comment>
<keyword evidence="4 11" id="KW-0808">Transferase</keyword>
<dbReference type="GO" id="GO:0004798">
    <property type="term" value="F:dTMP kinase activity"/>
    <property type="evidence" value="ECO:0007669"/>
    <property type="project" value="UniProtKB-EC"/>
</dbReference>
<keyword evidence="8 11" id="KW-0067">ATP-binding</keyword>
<keyword evidence="14" id="KW-1185">Reference proteome</keyword>
<dbReference type="EC" id="2.7.4.9" evidence="2 11"/>
<keyword evidence="7 11" id="KW-0418">Kinase</keyword>
<accession>A0ABU2HLG9</accession>
<dbReference type="PANTHER" id="PTHR10344">
    <property type="entry name" value="THYMIDYLATE KINASE"/>
    <property type="match status" value="1"/>
</dbReference>
<keyword evidence="5 11" id="KW-0545">Nucleotide biosynthesis</keyword>
<evidence type="ECO:0000313" key="14">
    <source>
        <dbReference type="Proteomes" id="UP001267407"/>
    </source>
</evidence>
<feature type="domain" description="Thymidylate kinase-like" evidence="12">
    <location>
        <begin position="7"/>
        <end position="196"/>
    </location>
</feature>
<evidence type="ECO:0000259" key="12">
    <source>
        <dbReference type="Pfam" id="PF02223"/>
    </source>
</evidence>
<evidence type="ECO:0000256" key="7">
    <source>
        <dbReference type="ARBA" id="ARBA00022777"/>
    </source>
</evidence>
<dbReference type="InterPro" id="IPR039430">
    <property type="entry name" value="Thymidylate_kin-like_dom"/>
</dbReference>
<protein>
    <recommendedName>
        <fullName evidence="3 11">Thymidylate kinase</fullName>
        <ecNumber evidence="2 11">2.7.4.9</ecNumber>
    </recommendedName>
    <alternativeName>
        <fullName evidence="9 11">dTMP kinase</fullName>
    </alternativeName>
</protein>
<evidence type="ECO:0000256" key="5">
    <source>
        <dbReference type="ARBA" id="ARBA00022727"/>
    </source>
</evidence>
<dbReference type="Pfam" id="PF02223">
    <property type="entry name" value="Thymidylate_kin"/>
    <property type="match status" value="1"/>
</dbReference>
<reference evidence="13" key="1">
    <citation type="submission" date="2023-09" db="EMBL/GenBank/DDBJ databases">
        <title>Marinobacter sediminicola sp. nov. and Marinobacter maritimum sp. nov., isolated from marine sediment.</title>
        <authorList>
            <person name="An J."/>
        </authorList>
    </citation>
    <scope>NUCLEOTIDE SEQUENCE</scope>
    <source>
        <strain evidence="13">F60267</strain>
    </source>
</reference>